<name>A0ABT1G2Q4_9CORY</name>
<gene>
    <name evidence="1" type="ORF">M5J20_08925</name>
</gene>
<dbReference type="Proteomes" id="UP001204000">
    <property type="component" value="Unassembled WGS sequence"/>
</dbReference>
<dbReference type="EMBL" id="JAMFTQ010000012">
    <property type="protein sequence ID" value="MCP1388306.1"/>
    <property type="molecule type" value="Genomic_DNA"/>
</dbReference>
<evidence type="ECO:0000313" key="1">
    <source>
        <dbReference type="EMBL" id="MCP1388306.1"/>
    </source>
</evidence>
<keyword evidence="2" id="KW-1185">Reference proteome</keyword>
<accession>A0ABT1G2Q4</accession>
<proteinExistence type="predicted"/>
<organism evidence="1 2">
    <name type="scientific">Corynebacterium stercoris</name>
    <dbReference type="NCBI Taxonomy" id="2943490"/>
    <lineage>
        <taxon>Bacteria</taxon>
        <taxon>Bacillati</taxon>
        <taxon>Actinomycetota</taxon>
        <taxon>Actinomycetes</taxon>
        <taxon>Mycobacteriales</taxon>
        <taxon>Corynebacteriaceae</taxon>
        <taxon>Corynebacterium</taxon>
    </lineage>
</organism>
<protein>
    <recommendedName>
        <fullName evidence="3">Transposase</fullName>
    </recommendedName>
</protein>
<reference evidence="1" key="1">
    <citation type="submission" date="2022-05" db="EMBL/GenBank/DDBJ databases">
        <title>Corynebacterium sp. TA-R-1 sp. nov., isolated from human feces.</title>
        <authorList>
            <person name="Shamsuzzaman M."/>
            <person name="Dahal R.H."/>
        </authorList>
    </citation>
    <scope>NUCLEOTIDE SEQUENCE</scope>
    <source>
        <strain evidence="1">TA-R-1</strain>
    </source>
</reference>
<sequence>MHTTLHHVTVTGPGGETIATHQRIWAKGRTITDPAHQAAAKAMRQQRATTPAPKPSFDIAAADLTVYDRITSSPAKRTTA</sequence>
<evidence type="ECO:0008006" key="3">
    <source>
        <dbReference type="Google" id="ProtNLM"/>
    </source>
</evidence>
<evidence type="ECO:0000313" key="2">
    <source>
        <dbReference type="Proteomes" id="UP001204000"/>
    </source>
</evidence>
<comment type="caution">
    <text evidence="1">The sequence shown here is derived from an EMBL/GenBank/DDBJ whole genome shotgun (WGS) entry which is preliminary data.</text>
</comment>